<dbReference type="GO" id="GO:0005743">
    <property type="term" value="C:mitochondrial inner membrane"/>
    <property type="evidence" value="ECO:0007669"/>
    <property type="project" value="UniProtKB-SubCell"/>
</dbReference>
<evidence type="ECO:0000256" key="15">
    <source>
        <dbReference type="ARBA" id="ARBA00032739"/>
    </source>
</evidence>
<proteinExistence type="inferred from homology"/>
<evidence type="ECO:0000256" key="13">
    <source>
        <dbReference type="ARBA" id="ARBA00023157"/>
    </source>
</evidence>
<evidence type="ECO:0000256" key="8">
    <source>
        <dbReference type="ARBA" id="ARBA00022660"/>
    </source>
</evidence>
<evidence type="ECO:0000256" key="7">
    <source>
        <dbReference type="ARBA" id="ARBA00022448"/>
    </source>
</evidence>
<dbReference type="PROSITE" id="PS51808">
    <property type="entry name" value="CHCH"/>
    <property type="match status" value="1"/>
</dbReference>
<comment type="subcellular location">
    <subcellularLocation>
        <location evidence="3">Mitochondrion inner membrane</location>
        <topology evidence="3">Peripheral membrane protein</topology>
    </subcellularLocation>
    <subcellularLocation>
        <location evidence="2">Mitochondrion intermembrane space</location>
    </subcellularLocation>
</comment>
<evidence type="ECO:0000313" key="18">
    <source>
        <dbReference type="Proteomes" id="UP001489004"/>
    </source>
</evidence>
<name>A0AAW1PHD2_9CHLO</name>
<dbReference type="PANTHER" id="PTHR15224">
    <property type="entry name" value="NADH DEHYDROGENASE [UBIQUINONE] IRON-SULFUR PROTEIN 5"/>
    <property type="match status" value="1"/>
</dbReference>
<evidence type="ECO:0000256" key="11">
    <source>
        <dbReference type="ARBA" id="ARBA00023128"/>
    </source>
</evidence>
<evidence type="ECO:0000256" key="12">
    <source>
        <dbReference type="ARBA" id="ARBA00023136"/>
    </source>
</evidence>
<evidence type="ECO:0000256" key="4">
    <source>
        <dbReference type="ARBA" id="ARBA00007372"/>
    </source>
</evidence>
<evidence type="ECO:0000256" key="3">
    <source>
        <dbReference type="ARBA" id="ARBA00004637"/>
    </source>
</evidence>
<keyword evidence="13 16" id="KW-1015">Disulfide bond</keyword>
<comment type="function">
    <text evidence="1">Accessory subunit of the mitochondrial membrane respiratory chain NADH dehydrogenase (Complex I), that is believed not to be involved in catalysis. Complex I functions in the transfer of electrons from NADH to the respiratory chain. The immediate electron acceptor for the enzyme is believed to be ubiquinone.</text>
</comment>
<dbReference type="Pfam" id="PF10200">
    <property type="entry name" value="Ndufs5"/>
    <property type="match status" value="1"/>
</dbReference>
<keyword evidence="12" id="KW-0472">Membrane</keyword>
<comment type="caution">
    <text evidence="17">The sequence shown here is derived from an EMBL/GenBank/DDBJ whole genome shotgun (WGS) entry which is preliminary data.</text>
</comment>
<accession>A0AAW1PHD2</accession>
<feature type="disulfide bond" evidence="16">
    <location>
        <begin position="14"/>
        <end position="44"/>
    </location>
</feature>
<evidence type="ECO:0000256" key="10">
    <source>
        <dbReference type="ARBA" id="ARBA00022982"/>
    </source>
</evidence>
<evidence type="ECO:0000256" key="6">
    <source>
        <dbReference type="ARBA" id="ARBA00013482"/>
    </source>
</evidence>
<evidence type="ECO:0000256" key="9">
    <source>
        <dbReference type="ARBA" id="ARBA00022792"/>
    </source>
</evidence>
<keyword evidence="10" id="KW-0249">Electron transport</keyword>
<protein>
    <recommendedName>
        <fullName evidence="6">NADH dehydrogenase [ubiquinone] iron-sulfur protein 5</fullName>
    </recommendedName>
    <alternativeName>
        <fullName evidence="14">Complex I-15 kDa</fullName>
    </alternativeName>
    <alternativeName>
        <fullName evidence="15">NADH-ubiquinone oxidoreductase 15 kDa subunit</fullName>
    </alternativeName>
</protein>
<gene>
    <name evidence="17" type="ORF">WJX72_011875</name>
</gene>
<reference evidence="17 18" key="1">
    <citation type="journal article" date="2024" name="Nat. Commun.">
        <title>Phylogenomics reveals the evolutionary origins of lichenization in chlorophyte algae.</title>
        <authorList>
            <person name="Puginier C."/>
            <person name="Libourel C."/>
            <person name="Otte J."/>
            <person name="Skaloud P."/>
            <person name="Haon M."/>
            <person name="Grisel S."/>
            <person name="Petersen M."/>
            <person name="Berrin J.G."/>
            <person name="Delaux P.M."/>
            <person name="Dal Grande F."/>
            <person name="Keller J."/>
        </authorList>
    </citation>
    <scope>NUCLEOTIDE SEQUENCE [LARGE SCALE GENOMIC DNA]</scope>
    <source>
        <strain evidence="17 18">SAG 2043</strain>
    </source>
</reference>
<evidence type="ECO:0000256" key="1">
    <source>
        <dbReference type="ARBA" id="ARBA00003195"/>
    </source>
</evidence>
<keyword evidence="9" id="KW-0999">Mitochondrion inner membrane</keyword>
<dbReference type="GO" id="GO:0005758">
    <property type="term" value="C:mitochondrial intermembrane space"/>
    <property type="evidence" value="ECO:0007669"/>
    <property type="project" value="UniProtKB-SubCell"/>
</dbReference>
<dbReference type="PANTHER" id="PTHR15224:SF1">
    <property type="entry name" value="NADH DEHYDROGENASE [UBIQUINONE] IRON-SULFUR PROTEIN 5"/>
    <property type="match status" value="1"/>
</dbReference>
<keyword evidence="7" id="KW-0813">Transport</keyword>
<comment type="subunit">
    <text evidence="5">Mammalian complex I is composed of 45 different subunits. This is a component of the iron-sulfur (IP) fragment of the enzyme.</text>
</comment>
<keyword evidence="8" id="KW-0679">Respiratory chain</keyword>
<sequence length="77" mass="9075">MASGFGLTGSTGRCFPLWMDFSECMSTAEEPAKCKDLRDDYLECLHHRKEFTRLNMIYKEKQRKLKEGDLPHEHDKH</sequence>
<dbReference type="InterPro" id="IPR019342">
    <property type="entry name" value="NADH_UbQ_OxRdtase_FeS-su5"/>
</dbReference>
<evidence type="ECO:0000256" key="5">
    <source>
        <dbReference type="ARBA" id="ARBA00011261"/>
    </source>
</evidence>
<keyword evidence="11" id="KW-0496">Mitochondrion</keyword>
<organism evidence="17 18">
    <name type="scientific">[Myrmecia] bisecta</name>
    <dbReference type="NCBI Taxonomy" id="41462"/>
    <lineage>
        <taxon>Eukaryota</taxon>
        <taxon>Viridiplantae</taxon>
        <taxon>Chlorophyta</taxon>
        <taxon>core chlorophytes</taxon>
        <taxon>Trebouxiophyceae</taxon>
        <taxon>Trebouxiales</taxon>
        <taxon>Trebouxiaceae</taxon>
        <taxon>Myrmecia</taxon>
    </lineage>
</organism>
<evidence type="ECO:0000256" key="16">
    <source>
        <dbReference type="PIRSR" id="PIRSR619342-50"/>
    </source>
</evidence>
<feature type="disulfide bond" evidence="16">
    <location>
        <begin position="24"/>
        <end position="34"/>
    </location>
</feature>
<dbReference type="CDD" id="cd24141">
    <property type="entry name" value="NDUFS5-like"/>
    <property type="match status" value="1"/>
</dbReference>
<evidence type="ECO:0000313" key="17">
    <source>
        <dbReference type="EMBL" id="KAK9809235.1"/>
    </source>
</evidence>
<dbReference type="GO" id="GO:0032981">
    <property type="term" value="P:mitochondrial respiratory chain complex I assembly"/>
    <property type="evidence" value="ECO:0007669"/>
    <property type="project" value="TreeGrafter"/>
</dbReference>
<comment type="similarity">
    <text evidence="4">Belongs to the complex I NDUFS5 subunit family.</text>
</comment>
<dbReference type="AlphaFoldDB" id="A0AAW1PHD2"/>
<keyword evidence="18" id="KW-1185">Reference proteome</keyword>
<dbReference type="EMBL" id="JALJOR010000011">
    <property type="protein sequence ID" value="KAK9809235.1"/>
    <property type="molecule type" value="Genomic_DNA"/>
</dbReference>
<evidence type="ECO:0000256" key="2">
    <source>
        <dbReference type="ARBA" id="ARBA00004569"/>
    </source>
</evidence>
<dbReference type="Proteomes" id="UP001489004">
    <property type="component" value="Unassembled WGS sequence"/>
</dbReference>
<evidence type="ECO:0000256" key="14">
    <source>
        <dbReference type="ARBA" id="ARBA00031222"/>
    </source>
</evidence>